<sequence length="124" mass="14294">MIPRGKDIQKLMDGMMEKNRLLTCKNDEYIQLTEKHADAKRDYGVSLAKRIIGLKFDKHPATLILQLAKGDSAVAELRYKRDVARGVMDACRESIKDIRSAIDSYRSLLTWEREEKRLTPNQEA</sequence>
<gene>
    <name evidence="1" type="ORF">LCGC14_1544940</name>
</gene>
<accession>A0A0F9L832</accession>
<protein>
    <submittedName>
        <fullName evidence="1">Uncharacterized protein</fullName>
    </submittedName>
</protein>
<proteinExistence type="predicted"/>
<dbReference type="AlphaFoldDB" id="A0A0F9L832"/>
<name>A0A0F9L832_9ZZZZ</name>
<reference evidence="1" key="1">
    <citation type="journal article" date="2015" name="Nature">
        <title>Complex archaea that bridge the gap between prokaryotes and eukaryotes.</title>
        <authorList>
            <person name="Spang A."/>
            <person name="Saw J.H."/>
            <person name="Jorgensen S.L."/>
            <person name="Zaremba-Niedzwiedzka K."/>
            <person name="Martijn J."/>
            <person name="Lind A.E."/>
            <person name="van Eijk R."/>
            <person name="Schleper C."/>
            <person name="Guy L."/>
            <person name="Ettema T.J."/>
        </authorList>
    </citation>
    <scope>NUCLEOTIDE SEQUENCE</scope>
</reference>
<organism evidence="1">
    <name type="scientific">marine sediment metagenome</name>
    <dbReference type="NCBI Taxonomy" id="412755"/>
    <lineage>
        <taxon>unclassified sequences</taxon>
        <taxon>metagenomes</taxon>
        <taxon>ecological metagenomes</taxon>
    </lineage>
</organism>
<evidence type="ECO:0000313" key="1">
    <source>
        <dbReference type="EMBL" id="KKM60135.1"/>
    </source>
</evidence>
<comment type="caution">
    <text evidence="1">The sequence shown here is derived from an EMBL/GenBank/DDBJ whole genome shotgun (WGS) entry which is preliminary data.</text>
</comment>
<dbReference type="EMBL" id="LAZR01011735">
    <property type="protein sequence ID" value="KKM60135.1"/>
    <property type="molecule type" value="Genomic_DNA"/>
</dbReference>